<protein>
    <submittedName>
        <fullName evidence="1">Uncharacterized protein</fullName>
    </submittedName>
</protein>
<dbReference type="Pfam" id="PF21813">
    <property type="entry name" value="DUF6882"/>
    <property type="match status" value="1"/>
</dbReference>
<reference evidence="1 2" key="1">
    <citation type="submission" date="2020-12" db="EMBL/GenBank/DDBJ databases">
        <title>Draft genome sequence of the commensal strain Corynebacterium tuberculostearicum MFP09/CIP 102622 isolated from human skin.</title>
        <authorList>
            <person name="Boukerb A.M."/>
            <person name="Janvier X."/>
            <person name="Feuilloley M.G.J."/>
            <person name="Groboillot A."/>
        </authorList>
    </citation>
    <scope>NUCLEOTIDE SEQUENCE [LARGE SCALE GENOMIC DNA]</scope>
    <source>
        <strain evidence="1 2">CIP 102622</strain>
    </source>
</reference>
<dbReference type="InterPro" id="IPR049249">
    <property type="entry name" value="DUF6882"/>
</dbReference>
<dbReference type="RefSeq" id="WP_200435985.1">
    <property type="nucleotide sequence ID" value="NZ_JAEHFL010000011.1"/>
</dbReference>
<dbReference type="EMBL" id="JAEHFL010000011">
    <property type="protein sequence ID" value="MBK3428449.1"/>
    <property type="molecule type" value="Genomic_DNA"/>
</dbReference>
<dbReference type="AlphaFoldDB" id="A0A8I1HU69"/>
<evidence type="ECO:0000313" key="2">
    <source>
        <dbReference type="Proteomes" id="UP000603369"/>
    </source>
</evidence>
<gene>
    <name evidence="1" type="ORF">JDP02_08005</name>
</gene>
<accession>A0A8I1HU69</accession>
<evidence type="ECO:0000313" key="1">
    <source>
        <dbReference type="EMBL" id="MBK3428449.1"/>
    </source>
</evidence>
<sequence length="392" mass="42199">MDKTAPISSTAQDARFIQAGVNAAFQDRIGEATDVEFNFLGPSAGDSEGSYATDQLVEVRVSSAQHVADFRGVRLAVIAAGTWHWTTAATEHFADLPQSSTATADIDRMVAYASLIVGTMPVLRAQQGEHVAIVAVDFHPYLDFRQTLLRGLQHSSAEADEKGPALALARYLDMESTEEEPYLHFSDGTTVRFEQASPEVHKISGITPGLAAARVLEDAFYLSTENQMFFQGSFPDATVELDVDKATATVSYRGGQMTANAVLIATISDEEFTWAWADPQLKDTAAARLAGNLARFGIDEAVPELVRPHLPLELARGHQLPHLALPILGIWTLAGTTLADARVGLVLLDAPQLHLPQPTPAATEATLAVPPPSWINADRARAAYGSFRGVEM</sequence>
<comment type="caution">
    <text evidence="1">The sequence shown here is derived from an EMBL/GenBank/DDBJ whole genome shotgun (WGS) entry which is preliminary data.</text>
</comment>
<keyword evidence="2" id="KW-1185">Reference proteome</keyword>
<name>A0A8I1HU69_9CORY</name>
<dbReference type="Proteomes" id="UP000603369">
    <property type="component" value="Unassembled WGS sequence"/>
</dbReference>
<proteinExistence type="predicted"/>
<organism evidence="1 2">
    <name type="scientific">Corynebacterium tuberculostearicum</name>
    <dbReference type="NCBI Taxonomy" id="38304"/>
    <lineage>
        <taxon>Bacteria</taxon>
        <taxon>Bacillati</taxon>
        <taxon>Actinomycetota</taxon>
        <taxon>Actinomycetes</taxon>
        <taxon>Mycobacteriales</taxon>
        <taxon>Corynebacteriaceae</taxon>
        <taxon>Corynebacterium</taxon>
    </lineage>
</organism>